<feature type="compositionally biased region" description="Basic and acidic residues" evidence="1">
    <location>
        <begin position="425"/>
        <end position="442"/>
    </location>
</feature>
<feature type="compositionally biased region" description="Gly residues" evidence="1">
    <location>
        <begin position="454"/>
        <end position="468"/>
    </location>
</feature>
<feature type="compositionally biased region" description="Low complexity" evidence="1">
    <location>
        <begin position="40"/>
        <end position="56"/>
    </location>
</feature>
<feature type="transmembrane region" description="Helical" evidence="2">
    <location>
        <begin position="206"/>
        <end position="229"/>
    </location>
</feature>
<name>A0AAD7TRE8_9APHY</name>
<keyword evidence="2" id="KW-1133">Transmembrane helix</keyword>
<accession>A0AAD7TRE8</accession>
<feature type="compositionally biased region" description="Polar residues" evidence="1">
    <location>
        <begin position="611"/>
        <end position="633"/>
    </location>
</feature>
<proteinExistence type="predicted"/>
<feature type="transmembrane region" description="Helical" evidence="2">
    <location>
        <begin position="161"/>
        <end position="185"/>
    </location>
</feature>
<sequence>MAAAVFLHNAIFTTEPPPPASLAHRAHASPPHHHRRGPHTRQLSSVSSVTLQTSTSEHSHPTEPLIQPGGSESSVYLDLLARQPTHPSSPPPTSTRGLTLQGDPVTPRERRNIWEKAIRRRLKRLRWTGRVLLVFICGWAVYNTVRYYVGAMQHQYRDRQIVAIVLGSCSALCVACILVSIIIAASAPHLGWYHRPRSTHVLLQDFLNYSSSFFVLAPAVANFVLVFVWKNPSDPLNSLHGRCHWDIDVVWSGLGGQCQSSPAWGTWLAGALVRLILTVSVIIAYHAVSYKYLITRQPSRRRHNSIFRHSAASFPSASVRTGTSTSSRSFRAMTTASSTTAPVSASTDGAGSSSGYPSPMRERAVSLSDSEPRTLRSSRSRIMAQDISPSGSKVIRRAVSANALKSTARQEALRETSPSSSEDDLSGHDLDDRYGRPLHRDPSAYSSVPLGSPSRGGSGSPSGSGGAGANAWDPVPDSDLNTFAAQFRALVEQVSRETDEAVAYAQADRYSSGYYSGNDRDDAAARVVAVGRTIHRMPTIESLGSHEVMSLASMQGAASRPSTRSNTLSNGDAPPSRSGSRANSLDAAVSLSLSLDAPLNGVVSEMGELTPSPTTSQNGASLWGTRSTGSYHTAISVRTEGTGTGTGTSTGTGDGGEMSLAMQGCVGTGAPSSLAVVSQCAAGGLGWHLAWNENSHTV</sequence>
<dbReference type="Proteomes" id="UP001215151">
    <property type="component" value="Unassembled WGS sequence"/>
</dbReference>
<evidence type="ECO:0000313" key="4">
    <source>
        <dbReference type="Proteomes" id="UP001215151"/>
    </source>
</evidence>
<feature type="compositionally biased region" description="Basic residues" evidence="1">
    <location>
        <begin position="24"/>
        <end position="39"/>
    </location>
</feature>
<evidence type="ECO:0000313" key="3">
    <source>
        <dbReference type="EMBL" id="KAJ8474855.1"/>
    </source>
</evidence>
<organism evidence="3 4">
    <name type="scientific">Trametes cubensis</name>
    <dbReference type="NCBI Taxonomy" id="1111947"/>
    <lineage>
        <taxon>Eukaryota</taxon>
        <taxon>Fungi</taxon>
        <taxon>Dikarya</taxon>
        <taxon>Basidiomycota</taxon>
        <taxon>Agaricomycotina</taxon>
        <taxon>Agaricomycetes</taxon>
        <taxon>Polyporales</taxon>
        <taxon>Polyporaceae</taxon>
        <taxon>Trametes</taxon>
    </lineage>
</organism>
<feature type="region of interest" description="Disordered" evidence="1">
    <location>
        <begin position="317"/>
        <end position="474"/>
    </location>
</feature>
<evidence type="ECO:0000256" key="2">
    <source>
        <dbReference type="SAM" id="Phobius"/>
    </source>
</evidence>
<feature type="transmembrane region" description="Helical" evidence="2">
    <location>
        <begin position="271"/>
        <end position="293"/>
    </location>
</feature>
<feature type="compositionally biased region" description="Basic and acidic residues" evidence="1">
    <location>
        <begin position="360"/>
        <end position="374"/>
    </location>
</feature>
<gene>
    <name evidence="3" type="ORF">ONZ51_g6950</name>
</gene>
<feature type="region of interest" description="Disordered" evidence="1">
    <location>
        <begin position="15"/>
        <end position="69"/>
    </location>
</feature>
<feature type="compositionally biased region" description="Polar residues" evidence="1">
    <location>
        <begin position="560"/>
        <end position="570"/>
    </location>
</feature>
<keyword evidence="4" id="KW-1185">Reference proteome</keyword>
<feature type="region of interest" description="Disordered" evidence="1">
    <location>
        <begin position="604"/>
        <end position="655"/>
    </location>
</feature>
<feature type="transmembrane region" description="Helical" evidence="2">
    <location>
        <begin position="127"/>
        <end position="149"/>
    </location>
</feature>
<feature type="region of interest" description="Disordered" evidence="1">
    <location>
        <begin position="82"/>
        <end position="105"/>
    </location>
</feature>
<dbReference type="AlphaFoldDB" id="A0AAD7TRE8"/>
<keyword evidence="2" id="KW-0472">Membrane</keyword>
<feature type="compositionally biased region" description="Gly residues" evidence="1">
    <location>
        <begin position="642"/>
        <end position="655"/>
    </location>
</feature>
<feature type="region of interest" description="Disordered" evidence="1">
    <location>
        <begin position="552"/>
        <end position="584"/>
    </location>
</feature>
<reference evidence="3" key="1">
    <citation type="submission" date="2022-11" db="EMBL/GenBank/DDBJ databases">
        <title>Genome Sequence of Cubamyces cubensis.</title>
        <authorList>
            <person name="Buettner E."/>
        </authorList>
    </citation>
    <scope>NUCLEOTIDE SEQUENCE</scope>
    <source>
        <strain evidence="3">MPL-01</strain>
    </source>
</reference>
<evidence type="ECO:0000256" key="1">
    <source>
        <dbReference type="SAM" id="MobiDB-lite"/>
    </source>
</evidence>
<keyword evidence="2" id="KW-0812">Transmembrane</keyword>
<feature type="compositionally biased region" description="Low complexity" evidence="1">
    <location>
        <begin position="317"/>
        <end position="355"/>
    </location>
</feature>
<comment type="caution">
    <text evidence="3">The sequence shown here is derived from an EMBL/GenBank/DDBJ whole genome shotgun (WGS) entry which is preliminary data.</text>
</comment>
<dbReference type="EMBL" id="JAPEVG010000175">
    <property type="protein sequence ID" value="KAJ8474855.1"/>
    <property type="molecule type" value="Genomic_DNA"/>
</dbReference>
<protein>
    <submittedName>
        <fullName evidence="3">Uncharacterized protein</fullName>
    </submittedName>
</protein>